<dbReference type="OrthoDB" id="205514at2759"/>
<dbReference type="EMBL" id="DS027060">
    <property type="protein sequence ID" value="EAW06384.1"/>
    <property type="molecule type" value="Genomic_DNA"/>
</dbReference>
<dbReference type="PRINTS" id="PR00869">
    <property type="entry name" value="DNAPOLX"/>
</dbReference>
<keyword evidence="7" id="KW-0227">DNA damage</keyword>
<evidence type="ECO:0000256" key="8">
    <source>
        <dbReference type="ARBA" id="ARBA00022932"/>
    </source>
</evidence>
<dbReference type="InterPro" id="IPR002054">
    <property type="entry name" value="DNA-dir_DNA_pol_X"/>
</dbReference>
<keyword evidence="8" id="KW-0239">DNA-directed DNA polymerase</keyword>
<dbReference type="InterPro" id="IPR027421">
    <property type="entry name" value="DNA_pol_lamdba_lyase_dom_sf"/>
</dbReference>
<evidence type="ECO:0000256" key="3">
    <source>
        <dbReference type="ARBA" id="ARBA00012417"/>
    </source>
</evidence>
<comment type="similarity">
    <text evidence="2">Belongs to the DNA polymerase type-X family.</text>
</comment>
<evidence type="ECO:0000256" key="5">
    <source>
        <dbReference type="ARBA" id="ARBA00022695"/>
    </source>
</evidence>
<dbReference type="FunFam" id="3.30.210.10:FF:000005">
    <property type="entry name" value="DNA polymerase IV"/>
    <property type="match status" value="1"/>
</dbReference>
<dbReference type="EC" id="2.7.7.7" evidence="3"/>
<dbReference type="PANTHER" id="PTHR11276:SF29">
    <property type="entry name" value="DNA POLYMERASE TYPE-X FAMILY PROTEIN POL4"/>
    <property type="match status" value="1"/>
</dbReference>
<dbReference type="VEuPathDB" id="FungiDB:ACLA_080680"/>
<feature type="region of interest" description="Disordered" evidence="12">
    <location>
        <begin position="111"/>
        <end position="138"/>
    </location>
</feature>
<evidence type="ECO:0000256" key="1">
    <source>
        <dbReference type="ARBA" id="ARBA00004123"/>
    </source>
</evidence>
<dbReference type="eggNOG" id="KOG2534">
    <property type="taxonomic scope" value="Eukaryota"/>
</dbReference>
<feature type="region of interest" description="Disordered" evidence="12">
    <location>
        <begin position="557"/>
        <end position="582"/>
    </location>
</feature>
<keyword evidence="4 14" id="KW-0808">Transferase</keyword>
<comment type="catalytic activity">
    <reaction evidence="11">
        <text>DNA(n) + a 2'-deoxyribonucleoside 5'-triphosphate = DNA(n+1) + diphosphate</text>
        <dbReference type="Rhea" id="RHEA:22508"/>
        <dbReference type="Rhea" id="RHEA-COMP:17339"/>
        <dbReference type="Rhea" id="RHEA-COMP:17340"/>
        <dbReference type="ChEBI" id="CHEBI:33019"/>
        <dbReference type="ChEBI" id="CHEBI:61560"/>
        <dbReference type="ChEBI" id="CHEBI:173112"/>
        <dbReference type="EC" id="2.7.7.7"/>
    </reaction>
</comment>
<accession>A1CSU7</accession>
<dbReference type="PANTHER" id="PTHR11276">
    <property type="entry name" value="DNA POLYMERASE TYPE-X FAMILY MEMBER"/>
    <property type="match status" value="1"/>
</dbReference>
<feature type="region of interest" description="Disordered" evidence="12">
    <location>
        <begin position="151"/>
        <end position="198"/>
    </location>
</feature>
<protein>
    <recommendedName>
        <fullName evidence="3">DNA-directed DNA polymerase</fullName>
        <ecNumber evidence="3">2.7.7.7</ecNumber>
    </recommendedName>
</protein>
<dbReference type="Gene3D" id="3.30.210.10">
    <property type="entry name" value="DNA polymerase, thumb domain"/>
    <property type="match status" value="1"/>
</dbReference>
<dbReference type="InterPro" id="IPR037160">
    <property type="entry name" value="DNA_Pol_thumb_sf"/>
</dbReference>
<evidence type="ECO:0000256" key="7">
    <source>
        <dbReference type="ARBA" id="ARBA00022763"/>
    </source>
</evidence>
<evidence type="ECO:0000256" key="4">
    <source>
        <dbReference type="ARBA" id="ARBA00022679"/>
    </source>
</evidence>
<dbReference type="FunFam" id="1.10.150.110:FF:000005">
    <property type="entry name" value="DNA polymerase POL4"/>
    <property type="match status" value="1"/>
</dbReference>
<dbReference type="Gene3D" id="1.10.150.110">
    <property type="entry name" value="DNA polymerase beta, N-terminal domain-like"/>
    <property type="match status" value="1"/>
</dbReference>
<dbReference type="RefSeq" id="XP_001267810.1">
    <property type="nucleotide sequence ID" value="XM_001267809.1"/>
</dbReference>
<dbReference type="Pfam" id="PF14792">
    <property type="entry name" value="DNA_pol_B_palm"/>
    <property type="match status" value="1"/>
</dbReference>
<organism evidence="14 15">
    <name type="scientific">Aspergillus clavatus (strain ATCC 1007 / CBS 513.65 / DSM 816 / NCTC 3887 / NRRL 1 / QM 1276 / 107)</name>
    <dbReference type="NCBI Taxonomy" id="344612"/>
    <lineage>
        <taxon>Eukaryota</taxon>
        <taxon>Fungi</taxon>
        <taxon>Dikarya</taxon>
        <taxon>Ascomycota</taxon>
        <taxon>Pezizomycotina</taxon>
        <taxon>Eurotiomycetes</taxon>
        <taxon>Eurotiomycetidae</taxon>
        <taxon>Eurotiales</taxon>
        <taxon>Aspergillaceae</taxon>
        <taxon>Aspergillus</taxon>
        <taxon>Aspergillus subgen. Fumigati</taxon>
    </lineage>
</organism>
<feature type="compositionally biased region" description="Acidic residues" evidence="12">
    <location>
        <begin position="597"/>
        <end position="609"/>
    </location>
</feature>
<dbReference type="STRING" id="344612.A1CSU7"/>
<dbReference type="AlphaFoldDB" id="A1CSU7"/>
<feature type="compositionally biased region" description="Low complexity" evidence="12">
    <location>
        <begin position="111"/>
        <end position="123"/>
    </location>
</feature>
<feature type="compositionally biased region" description="Acidic residues" evidence="12">
    <location>
        <begin position="618"/>
        <end position="630"/>
    </location>
</feature>
<evidence type="ECO:0000256" key="12">
    <source>
        <dbReference type="SAM" id="MobiDB-lite"/>
    </source>
</evidence>
<reference evidence="14 15" key="1">
    <citation type="journal article" date="2008" name="PLoS Genet.">
        <title>Genomic islands in the pathogenic filamentous fungus Aspergillus fumigatus.</title>
        <authorList>
            <person name="Fedorova N.D."/>
            <person name="Khaldi N."/>
            <person name="Joardar V.S."/>
            <person name="Maiti R."/>
            <person name="Amedeo P."/>
            <person name="Anderson M.J."/>
            <person name="Crabtree J."/>
            <person name="Silva J.C."/>
            <person name="Badger J.H."/>
            <person name="Albarraq A."/>
            <person name="Angiuoli S."/>
            <person name="Bussey H."/>
            <person name="Bowyer P."/>
            <person name="Cotty P.J."/>
            <person name="Dyer P.S."/>
            <person name="Egan A."/>
            <person name="Galens K."/>
            <person name="Fraser-Liggett C.M."/>
            <person name="Haas B.J."/>
            <person name="Inman J.M."/>
            <person name="Kent R."/>
            <person name="Lemieux S."/>
            <person name="Malavazi I."/>
            <person name="Orvis J."/>
            <person name="Roemer T."/>
            <person name="Ronning C.M."/>
            <person name="Sundaram J.P."/>
            <person name="Sutton G."/>
            <person name="Turner G."/>
            <person name="Venter J.C."/>
            <person name="White O.R."/>
            <person name="Whitty B.R."/>
            <person name="Youngman P."/>
            <person name="Wolfe K.H."/>
            <person name="Goldman G.H."/>
            <person name="Wortman J.R."/>
            <person name="Jiang B."/>
            <person name="Denning D.W."/>
            <person name="Nierman W.C."/>
        </authorList>
    </citation>
    <scope>NUCLEOTIDE SEQUENCE [LARGE SCALE GENOMIC DNA]</scope>
    <source>
        <strain evidence="15">ATCC 1007 / CBS 513.65 / DSM 816 / NCTC 3887 / NRRL 1</strain>
    </source>
</reference>
<keyword evidence="15" id="KW-1185">Reference proteome</keyword>
<dbReference type="Pfam" id="PF10391">
    <property type="entry name" value="DNA_pol_lambd_f"/>
    <property type="match status" value="1"/>
</dbReference>
<dbReference type="HOGENOM" id="CLU_008698_4_1_1"/>
<dbReference type="Proteomes" id="UP000006701">
    <property type="component" value="Unassembled WGS sequence"/>
</dbReference>
<feature type="compositionally biased region" description="Basic and acidic residues" evidence="12">
    <location>
        <begin position="127"/>
        <end position="138"/>
    </location>
</feature>
<name>A1CSU7_ASPCL</name>
<dbReference type="Gene3D" id="1.10.150.20">
    <property type="entry name" value="5' to 3' exonuclease, C-terminal subdomain"/>
    <property type="match status" value="1"/>
</dbReference>
<dbReference type="KEGG" id="act:ACLA_080680"/>
<dbReference type="InterPro" id="IPR029398">
    <property type="entry name" value="PolB_thumb"/>
</dbReference>
<feature type="domain" description="BRCT" evidence="13">
    <location>
        <begin position="162"/>
        <end position="228"/>
    </location>
</feature>
<dbReference type="Pfam" id="PF14791">
    <property type="entry name" value="DNA_pol_B_thumb"/>
    <property type="match status" value="1"/>
</dbReference>
<dbReference type="InterPro" id="IPR022312">
    <property type="entry name" value="DNA_pol_X"/>
</dbReference>
<comment type="subcellular location">
    <subcellularLocation>
        <location evidence="1">Nucleus</location>
    </subcellularLocation>
</comment>
<dbReference type="InterPro" id="IPR002008">
    <property type="entry name" value="DNA_pol_X_beta-like"/>
</dbReference>
<dbReference type="Pfam" id="PF14716">
    <property type="entry name" value="HHH_8"/>
    <property type="match status" value="1"/>
</dbReference>
<dbReference type="InterPro" id="IPR018944">
    <property type="entry name" value="DNA_pol_lambd_fingers_domain"/>
</dbReference>
<dbReference type="InterPro" id="IPR010996">
    <property type="entry name" value="HHH_MUS81"/>
</dbReference>
<dbReference type="SUPFAM" id="SSF47802">
    <property type="entry name" value="DNA polymerase beta, N-terminal domain-like"/>
    <property type="match status" value="1"/>
</dbReference>
<evidence type="ECO:0000256" key="10">
    <source>
        <dbReference type="ARBA" id="ARBA00023242"/>
    </source>
</evidence>
<keyword evidence="10" id="KW-0539">Nucleus</keyword>
<dbReference type="InterPro" id="IPR043519">
    <property type="entry name" value="NT_sf"/>
</dbReference>
<evidence type="ECO:0000256" key="9">
    <source>
        <dbReference type="ARBA" id="ARBA00023204"/>
    </source>
</evidence>
<dbReference type="SUPFAM" id="SSF81585">
    <property type="entry name" value="PsbU/PolX domain-like"/>
    <property type="match status" value="1"/>
</dbReference>
<dbReference type="GO" id="GO:0003677">
    <property type="term" value="F:DNA binding"/>
    <property type="evidence" value="ECO:0007669"/>
    <property type="project" value="InterPro"/>
</dbReference>
<evidence type="ECO:0000313" key="14">
    <source>
        <dbReference type="EMBL" id="EAW06384.1"/>
    </source>
</evidence>
<evidence type="ECO:0000256" key="11">
    <source>
        <dbReference type="ARBA" id="ARBA00049244"/>
    </source>
</evidence>
<dbReference type="FunFam" id="1.10.150.20:FF:000010">
    <property type="entry name" value="DNA polymerase lambda"/>
    <property type="match status" value="1"/>
</dbReference>
<feature type="region of interest" description="Disordered" evidence="12">
    <location>
        <begin position="268"/>
        <end position="308"/>
    </location>
</feature>
<keyword evidence="5" id="KW-0548">Nucleotidyltransferase</keyword>
<proteinExistence type="inferred from homology"/>
<dbReference type="Gene3D" id="3.30.460.10">
    <property type="entry name" value="Beta Polymerase, domain 2"/>
    <property type="match status" value="1"/>
</dbReference>
<dbReference type="SMART" id="SM00483">
    <property type="entry name" value="POLXc"/>
    <property type="match status" value="1"/>
</dbReference>
<gene>
    <name evidence="14" type="ORF">ACLA_080680</name>
</gene>
<dbReference type="GeneID" id="4700128"/>
<feature type="region of interest" description="Disordered" evidence="12">
    <location>
        <begin position="596"/>
        <end position="640"/>
    </location>
</feature>
<dbReference type="PRINTS" id="PR00870">
    <property type="entry name" value="DNAPOLXBETA"/>
</dbReference>
<dbReference type="InterPro" id="IPR001357">
    <property type="entry name" value="BRCT_dom"/>
</dbReference>
<dbReference type="GO" id="GO:0005634">
    <property type="term" value="C:nucleus"/>
    <property type="evidence" value="ECO:0007669"/>
    <property type="project" value="UniProtKB-SubCell"/>
</dbReference>
<dbReference type="InterPro" id="IPR028207">
    <property type="entry name" value="DNA_pol_B_palm_palm"/>
</dbReference>
<evidence type="ECO:0000313" key="15">
    <source>
        <dbReference type="Proteomes" id="UP000006701"/>
    </source>
</evidence>
<sequence>MCPPTTPPPTLTTSEAHLFSPLPPIYVLPTHLPLDTLHTTEDALVHRAARLTYDAAEAGLVLGKLRQKKRAVLELRTRGVWTTEVERVSNPGHGVGGLDLELGSRAGSARSASASVSVTGSGSPEPVAKRQRVESAEDARVRLNDDGVVDLATERESEEEGGGGVRRHLRVPESRARARSKSVASTATAPSGTDAQGGERDVVTVVRLDWVEEVLRARRLVAMAPFVVYQGRKVAAPTPAAASAGGAENSKAILQRAEQDAIFKPPAAASSRFTARRSREPLGPGHQPPKLYQQTTSEHDEAAPLPPAPDWVRDRVMYACMRSAPLHPPNEAFIAQLVKIRTVRELTLDEIGVRAYSTSIAALAAYPSAIQRPAEILTLPGCDAKIAALFAEFQASADGTVAAAAALDSDPALRTLHLFGNIWGVGAKTARDFLYQRHWRDLDDLVEHGWAALSRVQQIGLKYYDEFLAGVPRPESEAIARTVAAHAARVRPHARYDARGLDCVLVGGYRRGKPLSGDVDLVLSHRDESVTKNLVLDLVRSLEAAGYITHTLALHMTSSHRDQQPLPYRGDDEDDDDDVPGRHFDTLDKALVVWQDPDFDDDDGDDDDAAPTLTSAEAEADDQDENQEEGAEARRRRRNPNPHRRVDIIISPWRTVGCAVLGWSGDTTFQRDLRRYAKKAHGWKFDSSGVRQRTTGGHVVDLERGGETWQERERLVLEGLGVGWRPPEERCTR</sequence>
<keyword evidence="9" id="KW-0234">DNA repair</keyword>
<dbReference type="OMA" id="QEGWITH"/>
<dbReference type="PROSITE" id="PS50172">
    <property type="entry name" value="BRCT"/>
    <property type="match status" value="1"/>
</dbReference>
<dbReference type="GO" id="GO:0006303">
    <property type="term" value="P:double-strand break repair via nonhomologous end joining"/>
    <property type="evidence" value="ECO:0007669"/>
    <property type="project" value="TreeGrafter"/>
</dbReference>
<dbReference type="GO" id="GO:0046872">
    <property type="term" value="F:metal ion binding"/>
    <property type="evidence" value="ECO:0007669"/>
    <property type="project" value="UniProtKB-KW"/>
</dbReference>
<evidence type="ECO:0000259" key="13">
    <source>
        <dbReference type="PROSITE" id="PS50172"/>
    </source>
</evidence>
<evidence type="ECO:0000256" key="6">
    <source>
        <dbReference type="ARBA" id="ARBA00022723"/>
    </source>
</evidence>
<evidence type="ECO:0000256" key="2">
    <source>
        <dbReference type="ARBA" id="ARBA00008323"/>
    </source>
</evidence>
<keyword evidence="6" id="KW-0479">Metal-binding</keyword>
<dbReference type="GO" id="GO:0003887">
    <property type="term" value="F:DNA-directed DNA polymerase activity"/>
    <property type="evidence" value="ECO:0007669"/>
    <property type="project" value="UniProtKB-KW"/>
</dbReference>
<dbReference type="SUPFAM" id="SSF81301">
    <property type="entry name" value="Nucleotidyltransferase"/>
    <property type="match status" value="1"/>
</dbReference>